<organism evidence="1 2">
    <name type="scientific">Trifolium medium</name>
    <dbReference type="NCBI Taxonomy" id="97028"/>
    <lineage>
        <taxon>Eukaryota</taxon>
        <taxon>Viridiplantae</taxon>
        <taxon>Streptophyta</taxon>
        <taxon>Embryophyta</taxon>
        <taxon>Tracheophyta</taxon>
        <taxon>Spermatophyta</taxon>
        <taxon>Magnoliopsida</taxon>
        <taxon>eudicotyledons</taxon>
        <taxon>Gunneridae</taxon>
        <taxon>Pentapetalae</taxon>
        <taxon>rosids</taxon>
        <taxon>fabids</taxon>
        <taxon>Fabales</taxon>
        <taxon>Fabaceae</taxon>
        <taxon>Papilionoideae</taxon>
        <taxon>50 kb inversion clade</taxon>
        <taxon>NPAAA clade</taxon>
        <taxon>Hologalegina</taxon>
        <taxon>IRL clade</taxon>
        <taxon>Trifolieae</taxon>
        <taxon>Trifolium</taxon>
    </lineage>
</organism>
<reference evidence="1 2" key="1">
    <citation type="journal article" date="2018" name="Front. Plant Sci.">
        <title>Red Clover (Trifolium pratense) and Zigzag Clover (T. medium) - A Picture of Genomic Similarities and Differences.</title>
        <authorList>
            <person name="Dluhosova J."/>
            <person name="Istvanek J."/>
            <person name="Nedelnik J."/>
            <person name="Repkova J."/>
        </authorList>
    </citation>
    <scope>NUCLEOTIDE SEQUENCE [LARGE SCALE GENOMIC DNA]</scope>
    <source>
        <strain evidence="2">cv. 10/8</strain>
        <tissue evidence="1">Leaf</tissue>
    </source>
</reference>
<dbReference type="AlphaFoldDB" id="A0A392W5M4"/>
<dbReference type="EMBL" id="LXQA011401123">
    <property type="protein sequence ID" value="MCI95944.1"/>
    <property type="molecule type" value="Genomic_DNA"/>
</dbReference>
<protein>
    <submittedName>
        <fullName evidence="1">Uncharacterized protein</fullName>
    </submittedName>
</protein>
<evidence type="ECO:0000313" key="2">
    <source>
        <dbReference type="Proteomes" id="UP000265520"/>
    </source>
</evidence>
<feature type="non-terminal residue" evidence="1">
    <location>
        <position position="1"/>
    </location>
</feature>
<sequence>KEHVNDDLFYLVEDLDMESPFFRVFEELAPLSPYLSESQKELLRLAQ</sequence>
<keyword evidence="2" id="KW-1185">Reference proteome</keyword>
<accession>A0A392W5M4</accession>
<evidence type="ECO:0000313" key="1">
    <source>
        <dbReference type="EMBL" id="MCI95944.1"/>
    </source>
</evidence>
<comment type="caution">
    <text evidence="1">The sequence shown here is derived from an EMBL/GenBank/DDBJ whole genome shotgun (WGS) entry which is preliminary data.</text>
</comment>
<proteinExistence type="predicted"/>
<name>A0A392W5M4_9FABA</name>
<dbReference type="Proteomes" id="UP000265520">
    <property type="component" value="Unassembled WGS sequence"/>
</dbReference>